<dbReference type="InterPro" id="IPR007435">
    <property type="entry name" value="DUF484"/>
</dbReference>
<sequence length="226" mass="25486">MSETDPLTPERVAEWIRRHPDLLCRFPDLIDELQLPEPKQAVSLAQHRALRLRQQNEQLEQRLRQLAAIAGENERLMQRLHQLTLEVMSAPCGNAFVDRVLTCMGRDFKADEVRLHLVHSHPELAEHAGVVIHDGDLPEWLDQLVSRDETYCGRLTRQKLGKLFPAAEVTVGSCALVPVAGSGLLAVGAVREDHFHPGIGTLFLDLLGNTIAWRLKLVEQDDRKRA</sequence>
<proteinExistence type="predicted"/>
<dbReference type="PANTHER" id="PTHR38765">
    <property type="entry name" value="DUF484 DOMAIN-CONTAINING PROTEIN"/>
    <property type="match status" value="1"/>
</dbReference>
<dbReference type="AlphaFoldDB" id="A0A845VAV4"/>
<dbReference type="InterPro" id="IPR029016">
    <property type="entry name" value="GAF-like_dom_sf"/>
</dbReference>
<dbReference type="RefSeq" id="WP_164209623.1">
    <property type="nucleotide sequence ID" value="NZ_JAAGSC010000031.1"/>
</dbReference>
<feature type="coiled-coil region" evidence="1">
    <location>
        <begin position="42"/>
        <end position="86"/>
    </location>
</feature>
<dbReference type="Proteomes" id="UP000484885">
    <property type="component" value="Unassembled WGS sequence"/>
</dbReference>
<accession>A0A845VAV4</accession>
<keyword evidence="3" id="KW-1185">Reference proteome</keyword>
<keyword evidence="1" id="KW-0175">Coiled coil</keyword>
<dbReference type="PANTHER" id="PTHR38765:SF1">
    <property type="entry name" value="DUF484 DOMAIN-CONTAINING PROTEIN"/>
    <property type="match status" value="1"/>
</dbReference>
<gene>
    <name evidence="2" type="ORF">G3I74_01725</name>
</gene>
<evidence type="ECO:0000313" key="2">
    <source>
        <dbReference type="EMBL" id="NDY94449.1"/>
    </source>
</evidence>
<evidence type="ECO:0000256" key="1">
    <source>
        <dbReference type="SAM" id="Coils"/>
    </source>
</evidence>
<organism evidence="2 3">
    <name type="scientific">Wenzhouxiangella limi</name>
    <dbReference type="NCBI Taxonomy" id="2707351"/>
    <lineage>
        <taxon>Bacteria</taxon>
        <taxon>Pseudomonadati</taxon>
        <taxon>Pseudomonadota</taxon>
        <taxon>Gammaproteobacteria</taxon>
        <taxon>Chromatiales</taxon>
        <taxon>Wenzhouxiangellaceae</taxon>
        <taxon>Wenzhouxiangella</taxon>
    </lineage>
</organism>
<evidence type="ECO:0000313" key="3">
    <source>
        <dbReference type="Proteomes" id="UP000484885"/>
    </source>
</evidence>
<dbReference type="EMBL" id="JAAGSC010000031">
    <property type="protein sequence ID" value="NDY94449.1"/>
    <property type="molecule type" value="Genomic_DNA"/>
</dbReference>
<dbReference type="Gene3D" id="3.30.450.40">
    <property type="match status" value="1"/>
</dbReference>
<name>A0A845VAV4_9GAMM</name>
<dbReference type="Pfam" id="PF04340">
    <property type="entry name" value="DUF484"/>
    <property type="match status" value="1"/>
</dbReference>
<reference evidence="2 3" key="1">
    <citation type="submission" date="2020-02" db="EMBL/GenBank/DDBJ databases">
        <authorList>
            <person name="Zhang X.-Y."/>
        </authorList>
    </citation>
    <scope>NUCLEOTIDE SEQUENCE [LARGE SCALE GENOMIC DNA]</scope>
    <source>
        <strain evidence="2 3">C33</strain>
    </source>
</reference>
<protein>
    <submittedName>
        <fullName evidence="2">DUF484 family protein</fullName>
    </submittedName>
</protein>
<comment type="caution">
    <text evidence="2">The sequence shown here is derived from an EMBL/GenBank/DDBJ whole genome shotgun (WGS) entry which is preliminary data.</text>
</comment>